<evidence type="ECO:0000313" key="2">
    <source>
        <dbReference type="Proteomes" id="UP001642464"/>
    </source>
</evidence>
<reference evidence="1 2" key="1">
    <citation type="submission" date="2024-02" db="EMBL/GenBank/DDBJ databases">
        <authorList>
            <person name="Chen Y."/>
            <person name="Shah S."/>
            <person name="Dougan E. K."/>
            <person name="Thang M."/>
            <person name="Chan C."/>
        </authorList>
    </citation>
    <scope>NUCLEOTIDE SEQUENCE [LARGE SCALE GENOMIC DNA]</scope>
</reference>
<gene>
    <name evidence="1" type="ORF">SCF082_LOCUS41038</name>
</gene>
<organism evidence="1 2">
    <name type="scientific">Durusdinium trenchii</name>
    <dbReference type="NCBI Taxonomy" id="1381693"/>
    <lineage>
        <taxon>Eukaryota</taxon>
        <taxon>Sar</taxon>
        <taxon>Alveolata</taxon>
        <taxon>Dinophyceae</taxon>
        <taxon>Suessiales</taxon>
        <taxon>Symbiodiniaceae</taxon>
        <taxon>Durusdinium</taxon>
    </lineage>
</organism>
<keyword evidence="2" id="KW-1185">Reference proteome</keyword>
<comment type="caution">
    <text evidence="1">The sequence shown here is derived from an EMBL/GenBank/DDBJ whole genome shotgun (WGS) entry which is preliminary data.</text>
</comment>
<proteinExistence type="predicted"/>
<feature type="non-terminal residue" evidence="1">
    <location>
        <position position="1"/>
    </location>
</feature>
<name>A0ABP0QET5_9DINO</name>
<feature type="non-terminal residue" evidence="1">
    <location>
        <position position="292"/>
    </location>
</feature>
<evidence type="ECO:0000313" key="1">
    <source>
        <dbReference type="EMBL" id="CAK9086762.1"/>
    </source>
</evidence>
<accession>A0ABP0QET5</accession>
<protein>
    <submittedName>
        <fullName evidence="1">DmX-like protein 2</fullName>
    </submittedName>
</protein>
<sequence length="292" mass="31391">SGSRRQPLMGCCTEALEKDCVAARWAPRRRCPPCAALLAAQNQHGTVTVWRESSFDEGCCLVAEARWSIPGFNALSWVVPADWECDSEDVDWWEDKVPLRPTQHGVAANTALSASLVVLGVDGLTLFSLESANAALPLQCRRRQIAGCPSVAMPSLCSSQTFSVGGLLFVKEGDSATPSWDAWLCSQSGDLLRMRLDSDSSRVVAAAGGAVPPAAEEVLDMAVSRFWGLVALLLGNSHSLGSSLWLFEMPWLRAELGHGHYQVPEGQNSGMEAATDWAGEPLHQDPLGTLQC</sequence>
<dbReference type="Proteomes" id="UP001642464">
    <property type="component" value="Unassembled WGS sequence"/>
</dbReference>
<dbReference type="EMBL" id="CAXAMM010039485">
    <property type="protein sequence ID" value="CAK9086762.1"/>
    <property type="molecule type" value="Genomic_DNA"/>
</dbReference>